<comment type="caution">
    <text evidence="2">The sequence shown here is derived from an EMBL/GenBank/DDBJ whole genome shotgun (WGS) entry which is preliminary data.</text>
</comment>
<dbReference type="AlphaFoldDB" id="A0A926DDQ0"/>
<organism evidence="2 3">
    <name type="scientific">Feifania hominis</name>
    <dbReference type="NCBI Taxonomy" id="2763660"/>
    <lineage>
        <taxon>Bacteria</taxon>
        <taxon>Bacillati</taxon>
        <taxon>Bacillota</taxon>
        <taxon>Clostridia</taxon>
        <taxon>Eubacteriales</taxon>
        <taxon>Feifaniaceae</taxon>
        <taxon>Feifania</taxon>
    </lineage>
</organism>
<evidence type="ECO:0000313" key="2">
    <source>
        <dbReference type="EMBL" id="MBC8537070.1"/>
    </source>
</evidence>
<dbReference type="EMBL" id="JACRSP010000005">
    <property type="protein sequence ID" value="MBC8537070.1"/>
    <property type="molecule type" value="Genomic_DNA"/>
</dbReference>
<dbReference type="RefSeq" id="WP_249301309.1">
    <property type="nucleotide sequence ID" value="NZ_JACRSP010000005.1"/>
</dbReference>
<keyword evidence="1" id="KW-1133">Transmembrane helix</keyword>
<dbReference type="Proteomes" id="UP000620366">
    <property type="component" value="Unassembled WGS sequence"/>
</dbReference>
<feature type="transmembrane region" description="Helical" evidence="1">
    <location>
        <begin position="37"/>
        <end position="55"/>
    </location>
</feature>
<sequence length="92" mass="10448">MKDYLIWYLIVLNLLAFAVSAIDKFSSGRRQRRVSELALMLLAGFGGSVGLYLSMFLFRHKTKHPKFTMGVPLIMAAQAVVLYLLWARGVIR</sequence>
<gene>
    <name evidence="2" type="ORF">H8695_10265</name>
</gene>
<protein>
    <submittedName>
        <fullName evidence="2">DUF1294 domain-containing protein</fullName>
    </submittedName>
</protein>
<evidence type="ECO:0000313" key="3">
    <source>
        <dbReference type="Proteomes" id="UP000620366"/>
    </source>
</evidence>
<keyword evidence="3" id="KW-1185">Reference proteome</keyword>
<name>A0A926DDQ0_9FIRM</name>
<accession>A0A926DDQ0</accession>
<keyword evidence="1" id="KW-0472">Membrane</keyword>
<keyword evidence="1" id="KW-0812">Transmembrane</keyword>
<reference evidence="2" key="1">
    <citation type="submission" date="2020-08" db="EMBL/GenBank/DDBJ databases">
        <title>Genome public.</title>
        <authorList>
            <person name="Liu C."/>
            <person name="Sun Q."/>
        </authorList>
    </citation>
    <scope>NUCLEOTIDE SEQUENCE</scope>
    <source>
        <strain evidence="2">BX7</strain>
    </source>
</reference>
<feature type="transmembrane region" description="Helical" evidence="1">
    <location>
        <begin position="6"/>
        <end position="25"/>
    </location>
</feature>
<dbReference type="InterPro" id="IPR010718">
    <property type="entry name" value="DUF1294"/>
</dbReference>
<evidence type="ECO:0000256" key="1">
    <source>
        <dbReference type="SAM" id="Phobius"/>
    </source>
</evidence>
<feature type="transmembrane region" description="Helical" evidence="1">
    <location>
        <begin position="67"/>
        <end position="86"/>
    </location>
</feature>
<dbReference type="Pfam" id="PF06961">
    <property type="entry name" value="DUF1294"/>
    <property type="match status" value="1"/>
</dbReference>
<proteinExistence type="predicted"/>